<organism evidence="2 3">
    <name type="scientific">Plasmodium ovale wallikeri</name>
    <dbReference type="NCBI Taxonomy" id="864142"/>
    <lineage>
        <taxon>Eukaryota</taxon>
        <taxon>Sar</taxon>
        <taxon>Alveolata</taxon>
        <taxon>Apicomplexa</taxon>
        <taxon>Aconoidasida</taxon>
        <taxon>Haemosporida</taxon>
        <taxon>Plasmodiidae</taxon>
        <taxon>Plasmodium</taxon>
        <taxon>Plasmodium (Plasmodium)</taxon>
    </lineage>
</organism>
<dbReference type="Proteomes" id="UP000078555">
    <property type="component" value="Unassembled WGS sequence"/>
</dbReference>
<reference evidence="3" key="2">
    <citation type="submission" date="2016-05" db="EMBL/GenBank/DDBJ databases">
        <authorList>
            <person name="Naeem Raeece"/>
        </authorList>
    </citation>
    <scope>NUCLEOTIDE SEQUENCE [LARGE SCALE GENOMIC DNA]</scope>
</reference>
<evidence type="ECO:0000313" key="1">
    <source>
        <dbReference type="EMBL" id="SBT32197.1"/>
    </source>
</evidence>
<dbReference type="EMBL" id="FLRE01000041">
    <property type="protein sequence ID" value="SBT32711.1"/>
    <property type="molecule type" value="Genomic_DNA"/>
</dbReference>
<accession>A0A1A8YMH1</accession>
<protein>
    <submittedName>
        <fullName evidence="2">Uncharacterized protein</fullName>
    </submittedName>
</protein>
<dbReference type="EMBL" id="FLRD01000034">
    <property type="protein sequence ID" value="SBT32197.1"/>
    <property type="molecule type" value="Genomic_DNA"/>
</dbReference>
<evidence type="ECO:0000313" key="4">
    <source>
        <dbReference type="Proteomes" id="UP000078555"/>
    </source>
</evidence>
<proteinExistence type="predicted"/>
<keyword evidence="4" id="KW-1185">Reference proteome</keyword>
<evidence type="ECO:0000313" key="2">
    <source>
        <dbReference type="EMBL" id="SBT32711.1"/>
    </source>
</evidence>
<name>A0A1A8YMH1_PLAOA</name>
<dbReference type="Proteomes" id="UP000078550">
    <property type="component" value="Unassembled WGS sequence"/>
</dbReference>
<dbReference type="AlphaFoldDB" id="A0A1A8YMH1"/>
<sequence length="76" mass="8408">MGGAHGRAYLCPFPKIASTEDTMITGTVAVELWPWNRANGTVAVEPCQWNRVNGTVPMEPRQWNVALQMTDAHVNL</sequence>
<evidence type="ECO:0000313" key="3">
    <source>
        <dbReference type="Proteomes" id="UP000078550"/>
    </source>
</evidence>
<reference evidence="2" key="3">
    <citation type="submission" date="2016-05" db="EMBL/GenBank/DDBJ databases">
        <authorList>
            <person name="Lavstsen T."/>
            <person name="Jespersen J.S."/>
        </authorList>
    </citation>
    <scope>NUCLEOTIDE SEQUENCE [LARGE SCALE GENOMIC DNA]</scope>
</reference>
<reference evidence="4" key="1">
    <citation type="submission" date="2016-05" db="EMBL/GenBank/DDBJ databases">
        <authorList>
            <person name="Naeem R."/>
        </authorList>
    </citation>
    <scope>NUCLEOTIDE SEQUENCE [LARGE SCALE GENOMIC DNA]</scope>
</reference>
<gene>
    <name evidence="1" type="ORF">POVWA1_010910</name>
    <name evidence="2" type="ORF">POVWA2_011080</name>
</gene>